<gene>
    <name evidence="1" type="ORF">ACFQZX_09365</name>
</gene>
<proteinExistence type="predicted"/>
<evidence type="ECO:0000313" key="1">
    <source>
        <dbReference type="EMBL" id="MFD0793826.1"/>
    </source>
</evidence>
<keyword evidence="2" id="KW-1185">Reference proteome</keyword>
<name>A0ABW3ARY5_9SPHI</name>
<sequence>MTEEFDAVLTGTDTPVNGTVVETAAGVYTFKAIDESIELTIAHNEDGNWERIAGSEPYLSGWVDELAEQIQINNKLV</sequence>
<comment type="caution">
    <text evidence="1">The sequence shown here is derived from an EMBL/GenBank/DDBJ whole genome shotgun (WGS) entry which is preliminary data.</text>
</comment>
<protein>
    <submittedName>
        <fullName evidence="1">Uncharacterized protein</fullName>
    </submittedName>
</protein>
<dbReference type="EMBL" id="JBHTHZ010000005">
    <property type="protein sequence ID" value="MFD0793826.1"/>
    <property type="molecule type" value="Genomic_DNA"/>
</dbReference>
<reference evidence="2" key="1">
    <citation type="journal article" date="2019" name="Int. J. Syst. Evol. Microbiol.">
        <title>The Global Catalogue of Microorganisms (GCM) 10K type strain sequencing project: providing services to taxonomists for standard genome sequencing and annotation.</title>
        <authorList>
            <consortium name="The Broad Institute Genomics Platform"/>
            <consortium name="The Broad Institute Genome Sequencing Center for Infectious Disease"/>
            <person name="Wu L."/>
            <person name="Ma J."/>
        </authorList>
    </citation>
    <scope>NUCLEOTIDE SEQUENCE [LARGE SCALE GENOMIC DNA]</scope>
    <source>
        <strain evidence="2">CCUG 61484</strain>
    </source>
</reference>
<organism evidence="1 2">
    <name type="scientific">Mucilaginibacter litoreus</name>
    <dbReference type="NCBI Taxonomy" id="1048221"/>
    <lineage>
        <taxon>Bacteria</taxon>
        <taxon>Pseudomonadati</taxon>
        <taxon>Bacteroidota</taxon>
        <taxon>Sphingobacteriia</taxon>
        <taxon>Sphingobacteriales</taxon>
        <taxon>Sphingobacteriaceae</taxon>
        <taxon>Mucilaginibacter</taxon>
    </lineage>
</organism>
<evidence type="ECO:0000313" key="2">
    <source>
        <dbReference type="Proteomes" id="UP001597010"/>
    </source>
</evidence>
<dbReference type="RefSeq" id="WP_377114194.1">
    <property type="nucleotide sequence ID" value="NZ_JBHTHZ010000005.1"/>
</dbReference>
<accession>A0ABW3ARY5</accession>
<dbReference type="Proteomes" id="UP001597010">
    <property type="component" value="Unassembled WGS sequence"/>
</dbReference>